<dbReference type="SUPFAM" id="SSF69635">
    <property type="entry name" value="Type III secretory system chaperone-like"/>
    <property type="match status" value="1"/>
</dbReference>
<evidence type="ECO:0000256" key="1">
    <source>
        <dbReference type="SAM" id="SignalP"/>
    </source>
</evidence>
<gene>
    <name evidence="2" type="ORF">C8N43_1924</name>
</gene>
<organism evidence="2 3">
    <name type="scientific">Litoreibacter ponti</name>
    <dbReference type="NCBI Taxonomy" id="1510457"/>
    <lineage>
        <taxon>Bacteria</taxon>
        <taxon>Pseudomonadati</taxon>
        <taxon>Pseudomonadota</taxon>
        <taxon>Alphaproteobacteria</taxon>
        <taxon>Rhodobacterales</taxon>
        <taxon>Roseobacteraceae</taxon>
        <taxon>Litoreibacter</taxon>
    </lineage>
</organism>
<dbReference type="AlphaFoldDB" id="A0A2T6BMF1"/>
<dbReference type="CDD" id="cd16364">
    <property type="entry name" value="T3SC_I-like"/>
    <property type="match status" value="1"/>
</dbReference>
<evidence type="ECO:0000313" key="3">
    <source>
        <dbReference type="Proteomes" id="UP000243978"/>
    </source>
</evidence>
<feature type="chain" id="PRO_5015506737" evidence="1">
    <location>
        <begin position="19"/>
        <end position="176"/>
    </location>
</feature>
<reference evidence="2 3" key="1">
    <citation type="submission" date="2018-04" db="EMBL/GenBank/DDBJ databases">
        <title>Genomic Encyclopedia of Archaeal and Bacterial Type Strains, Phase II (KMG-II): from individual species to whole genera.</title>
        <authorList>
            <person name="Goeker M."/>
        </authorList>
    </citation>
    <scope>NUCLEOTIDE SEQUENCE [LARGE SCALE GENOMIC DNA]</scope>
    <source>
        <strain evidence="2 3">DSM 100977</strain>
    </source>
</reference>
<evidence type="ECO:0000313" key="2">
    <source>
        <dbReference type="EMBL" id="PTX57258.1"/>
    </source>
</evidence>
<dbReference type="Gene3D" id="3.30.1460.10">
    <property type="match status" value="1"/>
</dbReference>
<proteinExistence type="predicted"/>
<dbReference type="RefSeq" id="WP_107845373.1">
    <property type="nucleotide sequence ID" value="NZ_QBKS01000001.1"/>
</dbReference>
<accession>A0A2T6BMF1</accession>
<sequence length="176" mass="19027">MLKPLALAALLCAAPVFAQEAGPASEPPMTLERLSEIITTLDPDAQSAQTSFQMTIADIPVIIITDPRADRMRAMVPIRSAEAMTEEELLRVMQANFDTALDARYAIARGQLWATFIHPLSPLERDQLISGLGQAVNLAQTYGSLYTGGAMQFGGGDSGGLQRELIDRLLKKGQEI</sequence>
<name>A0A2T6BMF1_9RHOB</name>
<dbReference type="OrthoDB" id="571431at2"/>
<dbReference type="EMBL" id="QBKS01000001">
    <property type="protein sequence ID" value="PTX57258.1"/>
    <property type="molecule type" value="Genomic_DNA"/>
</dbReference>
<comment type="caution">
    <text evidence="2">The sequence shown here is derived from an EMBL/GenBank/DDBJ whole genome shotgun (WGS) entry which is preliminary data.</text>
</comment>
<feature type="signal peptide" evidence="1">
    <location>
        <begin position="1"/>
        <end position="18"/>
    </location>
</feature>
<keyword evidence="1" id="KW-0732">Signal</keyword>
<dbReference type="Proteomes" id="UP000243978">
    <property type="component" value="Unassembled WGS sequence"/>
</dbReference>
<keyword evidence="3" id="KW-1185">Reference proteome</keyword>
<protein>
    <submittedName>
        <fullName evidence="2">Uncharacterized protein</fullName>
    </submittedName>
</protein>